<dbReference type="CDD" id="cd21341">
    <property type="entry name" value="TTC8_N"/>
    <property type="match status" value="1"/>
</dbReference>
<dbReference type="InterPro" id="IPR019734">
    <property type="entry name" value="TPR_rpt"/>
</dbReference>
<dbReference type="RefSeq" id="XP_005790446.1">
    <property type="nucleotide sequence ID" value="XM_005790389.1"/>
</dbReference>
<dbReference type="SMART" id="SM00028">
    <property type="entry name" value="TPR"/>
    <property type="match status" value="8"/>
</dbReference>
<dbReference type="Pfam" id="PF13432">
    <property type="entry name" value="TPR_16"/>
    <property type="match status" value="2"/>
</dbReference>
<evidence type="ECO:0000313" key="3">
    <source>
        <dbReference type="EnsemblProtists" id="EOD38017"/>
    </source>
</evidence>
<keyword evidence="1" id="KW-0802">TPR repeat</keyword>
<feature type="repeat" description="TPR" evidence="1">
    <location>
        <begin position="294"/>
        <end position="327"/>
    </location>
</feature>
<dbReference type="GO" id="GO:0036064">
    <property type="term" value="C:ciliary basal body"/>
    <property type="evidence" value="ECO:0007669"/>
    <property type="project" value="TreeGrafter"/>
</dbReference>
<name>A0A0D3KQI2_EMIH1</name>
<organism evidence="3 4">
    <name type="scientific">Emiliania huxleyi (strain CCMP1516)</name>
    <dbReference type="NCBI Taxonomy" id="280463"/>
    <lineage>
        <taxon>Eukaryota</taxon>
        <taxon>Haptista</taxon>
        <taxon>Haptophyta</taxon>
        <taxon>Prymnesiophyceae</taxon>
        <taxon>Isochrysidales</taxon>
        <taxon>Noelaerhabdaceae</taxon>
        <taxon>Emiliania</taxon>
    </lineage>
</organism>
<feature type="repeat" description="TPR" evidence="1">
    <location>
        <begin position="398"/>
        <end position="431"/>
    </location>
</feature>
<dbReference type="Gene3D" id="1.25.40.10">
    <property type="entry name" value="Tetratricopeptide repeat domain"/>
    <property type="match status" value="2"/>
</dbReference>
<dbReference type="GeneID" id="17285015"/>
<reference evidence="4" key="1">
    <citation type="journal article" date="2013" name="Nature">
        <title>Pan genome of the phytoplankton Emiliania underpins its global distribution.</title>
        <authorList>
            <person name="Read B.A."/>
            <person name="Kegel J."/>
            <person name="Klute M.J."/>
            <person name="Kuo A."/>
            <person name="Lefebvre S.C."/>
            <person name="Maumus F."/>
            <person name="Mayer C."/>
            <person name="Miller J."/>
            <person name="Monier A."/>
            <person name="Salamov A."/>
            <person name="Young J."/>
            <person name="Aguilar M."/>
            <person name="Claverie J.M."/>
            <person name="Frickenhaus S."/>
            <person name="Gonzalez K."/>
            <person name="Herman E.K."/>
            <person name="Lin Y.C."/>
            <person name="Napier J."/>
            <person name="Ogata H."/>
            <person name="Sarno A.F."/>
            <person name="Shmutz J."/>
            <person name="Schroeder D."/>
            <person name="de Vargas C."/>
            <person name="Verret F."/>
            <person name="von Dassow P."/>
            <person name="Valentin K."/>
            <person name="Van de Peer Y."/>
            <person name="Wheeler G."/>
            <person name="Dacks J.B."/>
            <person name="Delwiche C.F."/>
            <person name="Dyhrman S.T."/>
            <person name="Glockner G."/>
            <person name="John U."/>
            <person name="Richards T."/>
            <person name="Worden A.Z."/>
            <person name="Zhang X."/>
            <person name="Grigoriev I.V."/>
            <person name="Allen A.E."/>
            <person name="Bidle K."/>
            <person name="Borodovsky M."/>
            <person name="Bowler C."/>
            <person name="Brownlee C."/>
            <person name="Cock J.M."/>
            <person name="Elias M."/>
            <person name="Gladyshev V.N."/>
            <person name="Groth M."/>
            <person name="Guda C."/>
            <person name="Hadaegh A."/>
            <person name="Iglesias-Rodriguez M.D."/>
            <person name="Jenkins J."/>
            <person name="Jones B.M."/>
            <person name="Lawson T."/>
            <person name="Leese F."/>
            <person name="Lindquist E."/>
            <person name="Lobanov A."/>
            <person name="Lomsadze A."/>
            <person name="Malik S.B."/>
            <person name="Marsh M.E."/>
            <person name="Mackinder L."/>
            <person name="Mock T."/>
            <person name="Mueller-Roeber B."/>
            <person name="Pagarete A."/>
            <person name="Parker M."/>
            <person name="Probert I."/>
            <person name="Quesneville H."/>
            <person name="Raines C."/>
            <person name="Rensing S.A."/>
            <person name="Riano-Pachon D.M."/>
            <person name="Richier S."/>
            <person name="Rokitta S."/>
            <person name="Shiraiwa Y."/>
            <person name="Soanes D.M."/>
            <person name="van der Giezen M."/>
            <person name="Wahlund T.M."/>
            <person name="Williams B."/>
            <person name="Wilson W."/>
            <person name="Wolfe G."/>
            <person name="Wurch L.L."/>
        </authorList>
    </citation>
    <scope>NUCLEOTIDE SEQUENCE</scope>
</reference>
<dbReference type="PROSITE" id="PS50005">
    <property type="entry name" value="TPR"/>
    <property type="match status" value="4"/>
</dbReference>
<dbReference type="KEGG" id="ehx:EMIHUDRAFT_251406"/>
<dbReference type="PaxDb" id="2903-EOD38017"/>
<dbReference type="SUPFAM" id="SSF48452">
    <property type="entry name" value="TPR-like"/>
    <property type="match status" value="1"/>
</dbReference>
<reference evidence="3" key="2">
    <citation type="submission" date="2024-10" db="UniProtKB">
        <authorList>
            <consortium name="EnsemblProtists"/>
        </authorList>
    </citation>
    <scope>IDENTIFICATION</scope>
</reference>
<dbReference type="InterPro" id="IPR028796">
    <property type="entry name" value="BBS8"/>
</dbReference>
<feature type="repeat" description="TPR" evidence="1">
    <location>
        <begin position="362"/>
        <end position="395"/>
    </location>
</feature>
<dbReference type="Pfam" id="PF00515">
    <property type="entry name" value="TPR_1"/>
    <property type="match status" value="1"/>
</dbReference>
<feature type="repeat" description="TPR" evidence="1">
    <location>
        <begin position="432"/>
        <end position="465"/>
    </location>
</feature>
<dbReference type="GeneID" id="17283287"/>
<dbReference type="Proteomes" id="UP000013827">
    <property type="component" value="Unassembled WGS sequence"/>
</dbReference>
<dbReference type="GO" id="GO:1905515">
    <property type="term" value="P:non-motile cilium assembly"/>
    <property type="evidence" value="ECO:0007669"/>
    <property type="project" value="InterPro"/>
</dbReference>
<sequence length="515" mass="56253">METAASSAAIPAGVDPVFAALHRFNRGQYDACISLCTALLGENPYDQAVWCLKCRAMTMQAFIDDLDFEEEATADALLDENATAALPRPGTSLTRPMTQSNAPGQPGLGMRPVSASGRPLSGFARPGTGSARPDSRVGLSGAPAGIRPGTSRPMTALGRLVRLGTASLVAAAGGPFINVDRLDLRKYAQRPALSRALFEYLLYFEHSPKKALELAAHCTAAAGYEDWWWKERLGKCYYQLGLYREAERQYAASVKTQPMVASYLQLANVSLRLDQPKAALLIYKQGAERYPHDTALLLGVARVHEALGELPLAVESYKRVAGMDPSNVEAIACIAANHFYSGQPELALRFYRRLLQMGIRNTELWCNLGLCCFHSSQYDMALSCLERALFLASDDAMADVWYNIGQVAIGIGDLGLAYQALKVAISADSNHAEAYTNLGVLELRKGNVEAARANFRTAQTHAPQMYEPFYNGALLAYNLGEFQEAFELAQKARDAFPDHTDTLELLGQLNQQLRL</sequence>
<dbReference type="eggNOG" id="KOG1129">
    <property type="taxonomic scope" value="Eukaryota"/>
</dbReference>
<dbReference type="RefSeq" id="XP_005792172.1">
    <property type="nucleotide sequence ID" value="XM_005792115.1"/>
</dbReference>
<dbReference type="PANTHER" id="PTHR44177">
    <property type="entry name" value="TETRATRICOPEPTIDE REPEAT PROTEIN 8"/>
    <property type="match status" value="1"/>
</dbReference>
<evidence type="ECO:0000256" key="2">
    <source>
        <dbReference type="SAM" id="MobiDB-lite"/>
    </source>
</evidence>
<dbReference type="EnsemblProtists" id="EOD39743">
    <property type="protein sequence ID" value="EOD39743"/>
    <property type="gene ID" value="EMIHUDRAFT_251406"/>
</dbReference>
<evidence type="ECO:0000256" key="1">
    <source>
        <dbReference type="PROSITE-ProRule" id="PRU00339"/>
    </source>
</evidence>
<feature type="region of interest" description="Disordered" evidence="2">
    <location>
        <begin position="124"/>
        <end position="145"/>
    </location>
</feature>
<evidence type="ECO:0000313" key="4">
    <source>
        <dbReference type="Proteomes" id="UP000013827"/>
    </source>
</evidence>
<dbReference type="STRING" id="2903.R1DSD8"/>
<keyword evidence="4" id="KW-1185">Reference proteome</keyword>
<accession>A0A0D3KQI2</accession>
<dbReference type="GO" id="GO:0097730">
    <property type="term" value="C:non-motile cilium"/>
    <property type="evidence" value="ECO:0007669"/>
    <property type="project" value="TreeGrafter"/>
</dbReference>
<dbReference type="InterPro" id="IPR011990">
    <property type="entry name" value="TPR-like_helical_dom_sf"/>
</dbReference>
<dbReference type="AlphaFoldDB" id="A0A0D3KQI2"/>
<dbReference type="KEGG" id="ehx:EMIHUDRAFT_62866"/>
<dbReference type="EnsemblProtists" id="EOD38017">
    <property type="protein sequence ID" value="EOD38017"/>
    <property type="gene ID" value="EMIHUDRAFT_62866"/>
</dbReference>
<dbReference type="PANTHER" id="PTHR44177:SF1">
    <property type="entry name" value="TETRATRICOPEPTIDE REPEAT PROTEIN 8"/>
    <property type="match status" value="1"/>
</dbReference>
<proteinExistence type="predicted"/>
<dbReference type="OMA" id="QMGVNSA"/>
<dbReference type="HOGENOM" id="CLU_025029_0_0_1"/>
<protein>
    <submittedName>
        <fullName evidence="3">Uncharacterized protein</fullName>
    </submittedName>
</protein>
<dbReference type="GO" id="GO:0034464">
    <property type="term" value="C:BBSome"/>
    <property type="evidence" value="ECO:0007669"/>
    <property type="project" value="InterPro"/>
</dbReference>